<dbReference type="AlphaFoldDB" id="A0A328BA47"/>
<keyword evidence="3" id="KW-1185">Reference proteome</keyword>
<evidence type="ECO:0000313" key="2">
    <source>
        <dbReference type="EMBL" id="RAK63847.1"/>
    </source>
</evidence>
<evidence type="ECO:0008006" key="4">
    <source>
        <dbReference type="Google" id="ProtNLM"/>
    </source>
</evidence>
<dbReference type="SUPFAM" id="SSF63829">
    <property type="entry name" value="Calcium-dependent phosphotriesterase"/>
    <property type="match status" value="1"/>
</dbReference>
<dbReference type="InterPro" id="IPR015943">
    <property type="entry name" value="WD40/YVTN_repeat-like_dom_sf"/>
</dbReference>
<comment type="caution">
    <text evidence="2">The sequence shown here is derived from an EMBL/GenBank/DDBJ whole genome shotgun (WGS) entry which is preliminary data.</text>
</comment>
<dbReference type="EMBL" id="QHKM01000008">
    <property type="protein sequence ID" value="RAK63847.1"/>
    <property type="molecule type" value="Genomic_DNA"/>
</dbReference>
<sequence>MQHFSSFGRTCRAALLALSLLSGCASADLSPAVNDIGLTGARARFITLGNALYVIDGQQLQILDLGAGGSTTPTVAQTVALGVNIETIYPAGSYLFVGTPAGMYLFDVSFPLQPQAVGHYARAASCDPLVVDGRWAYLTLRQDRSCGSSPNQLQVVDLNDPARPTLVRTYPLTHPFGLMVDSDSARLFVCDEGLKVFDVRTAPALPQLDAFALDAYDVAPTPAGLLLTGKTGLYQCRYDAGSHSLRVLSVIPIVPRP</sequence>
<protein>
    <recommendedName>
        <fullName evidence="4">YncE family protein</fullName>
    </recommendedName>
</protein>
<organism evidence="2 3">
    <name type="scientific">Hymenobacter edaphi</name>
    <dbReference type="NCBI Taxonomy" id="2211146"/>
    <lineage>
        <taxon>Bacteria</taxon>
        <taxon>Pseudomonadati</taxon>
        <taxon>Bacteroidota</taxon>
        <taxon>Cytophagia</taxon>
        <taxon>Cytophagales</taxon>
        <taxon>Hymenobacteraceae</taxon>
        <taxon>Hymenobacter</taxon>
    </lineage>
</organism>
<name>A0A328BA47_9BACT</name>
<dbReference type="OrthoDB" id="1521841at2"/>
<dbReference type="Gene3D" id="2.130.10.10">
    <property type="entry name" value="YVTN repeat-like/Quinoprotein amine dehydrogenase"/>
    <property type="match status" value="1"/>
</dbReference>
<accession>A0A328BA47</accession>
<feature type="signal peptide" evidence="1">
    <location>
        <begin position="1"/>
        <end position="27"/>
    </location>
</feature>
<dbReference type="RefSeq" id="WP_111479965.1">
    <property type="nucleotide sequence ID" value="NZ_QHKM01000008.1"/>
</dbReference>
<evidence type="ECO:0000256" key="1">
    <source>
        <dbReference type="SAM" id="SignalP"/>
    </source>
</evidence>
<proteinExistence type="predicted"/>
<reference evidence="3" key="1">
    <citation type="submission" date="2018-05" db="EMBL/GenBank/DDBJ databases">
        <authorList>
            <person name="Nie L."/>
        </authorList>
    </citation>
    <scope>NUCLEOTIDE SEQUENCE [LARGE SCALE GENOMIC DNA]</scope>
    <source>
        <strain evidence="3">NL</strain>
    </source>
</reference>
<feature type="chain" id="PRO_5016296647" description="YncE family protein" evidence="1">
    <location>
        <begin position="28"/>
        <end position="257"/>
    </location>
</feature>
<gene>
    <name evidence="2" type="ORF">DLM85_20055</name>
</gene>
<dbReference type="Proteomes" id="UP000248553">
    <property type="component" value="Unassembled WGS sequence"/>
</dbReference>
<keyword evidence="1" id="KW-0732">Signal</keyword>
<evidence type="ECO:0000313" key="3">
    <source>
        <dbReference type="Proteomes" id="UP000248553"/>
    </source>
</evidence>